<dbReference type="OrthoDB" id="189102at2759"/>
<sequence length="658" mass="73465">MGGTNSVEQPMSEIDFASYKGKRYAQELPDTKEEKRGPIYVSKQVECDPKKLTSFEVFLTGRALDNGTRRCYGTRNLEDGEYEWMTYNDVYDRMAAIAAGLKEFAGLERQNMVGIYSKNRAEWCLSAHACDRMAYVHVPIYDTLGADVLPFIVNHAELTTLFCSRDLFDTVIKCKDECQPLKYIVQFEEVDEEQQQVAEKNGLQIKSLREIEEMGEKRPIPADPPLPEDIATLCYTSGTTGNPKGVVLLHKTLAIIGVLMEDRLDLPSEVVHISYLPLAHVFEHAVLSVVLRVGGCVGFYQGDVHKLTEDIAALRPTVFVSVPRLLNRIYDKITQGVESAGGIKKLMFDQGYAAKKEGLKKGSKTHAVWDCLVFSRLRQVLGGRVNSIFSGSAPLDPEVKDFYKIVFGCDVYEGYGLSETAAGLTVPSPDIPSGPHVGFPLANTEVRLEDVPEMGYKSSDKPRPRGEILCRGATMFSGYYKDEENTAKAMDEDGWFHTGDIGCWNADGTLTVIDRMKNIFKLSQGEYVAAEKIENVYSKSKYVSQIFVYGDSSESVLVGVAVPDRESAEAWGKSKGKESAVDKLAKDSEFQKEVMDDIVRVGKEEQLRGFEFVKKLHLSPEAFSADNGLATPTMKLKRPQLKDHFQEHIDDMYSSLKH</sequence>
<gene>
    <name evidence="9" type="ORF">Poli38472_011298</name>
</gene>
<evidence type="ECO:0000256" key="2">
    <source>
        <dbReference type="ARBA" id="ARBA00022598"/>
    </source>
</evidence>
<dbReference type="EMBL" id="SPLM01000004">
    <property type="protein sequence ID" value="TMW67678.1"/>
    <property type="molecule type" value="Genomic_DNA"/>
</dbReference>
<dbReference type="Gene3D" id="3.40.50.12780">
    <property type="entry name" value="N-terminal domain of ligase-like"/>
    <property type="match status" value="1"/>
</dbReference>
<evidence type="ECO:0000256" key="7">
    <source>
        <dbReference type="RuleBase" id="RU369030"/>
    </source>
</evidence>
<evidence type="ECO:0000256" key="4">
    <source>
        <dbReference type="ARBA" id="ARBA00022832"/>
    </source>
</evidence>
<evidence type="ECO:0000256" key="6">
    <source>
        <dbReference type="ARBA" id="ARBA00026121"/>
    </source>
</evidence>
<evidence type="ECO:0000256" key="5">
    <source>
        <dbReference type="ARBA" id="ARBA00022840"/>
    </source>
</evidence>
<dbReference type="PANTHER" id="PTHR43272:SF33">
    <property type="entry name" value="AMP-BINDING DOMAIN-CONTAINING PROTEIN-RELATED"/>
    <property type="match status" value="1"/>
</dbReference>
<dbReference type="CDD" id="cd05927">
    <property type="entry name" value="LC-FACS_euk"/>
    <property type="match status" value="1"/>
</dbReference>
<dbReference type="InterPro" id="IPR000873">
    <property type="entry name" value="AMP-dep_synth/lig_dom"/>
</dbReference>
<dbReference type="GO" id="GO:0005524">
    <property type="term" value="F:ATP binding"/>
    <property type="evidence" value="ECO:0007669"/>
    <property type="project" value="UniProtKB-KW"/>
</dbReference>
<keyword evidence="4 7" id="KW-0276">Fatty acid metabolism</keyword>
<evidence type="ECO:0000256" key="1">
    <source>
        <dbReference type="ARBA" id="ARBA00006432"/>
    </source>
</evidence>
<feature type="domain" description="AMP-dependent synthetase/ligase" evidence="8">
    <location>
        <begin position="75"/>
        <end position="480"/>
    </location>
</feature>
<comment type="function">
    <text evidence="7">Catalyzes the conversion of long-chain fatty acids to their active form acyl-CoAs for both synthesis of cellular lipids, and degradation via beta-oxidation.</text>
</comment>
<dbReference type="SUPFAM" id="SSF56801">
    <property type="entry name" value="Acetyl-CoA synthetase-like"/>
    <property type="match status" value="1"/>
</dbReference>
<organism evidence="9 10">
    <name type="scientific">Pythium oligandrum</name>
    <name type="common">Mycoparasitic fungus</name>
    <dbReference type="NCBI Taxonomy" id="41045"/>
    <lineage>
        <taxon>Eukaryota</taxon>
        <taxon>Sar</taxon>
        <taxon>Stramenopiles</taxon>
        <taxon>Oomycota</taxon>
        <taxon>Peronosporomycetes</taxon>
        <taxon>Pythiales</taxon>
        <taxon>Pythiaceae</taxon>
        <taxon>Pythium</taxon>
    </lineage>
</organism>
<accession>A0A8K1FRK8</accession>
<comment type="catalytic activity">
    <reaction evidence="7">
        <text>a long-chain fatty acid + ATP + CoA = a long-chain fatty acyl-CoA + AMP + diphosphate</text>
        <dbReference type="Rhea" id="RHEA:15421"/>
        <dbReference type="ChEBI" id="CHEBI:30616"/>
        <dbReference type="ChEBI" id="CHEBI:33019"/>
        <dbReference type="ChEBI" id="CHEBI:57287"/>
        <dbReference type="ChEBI" id="CHEBI:57560"/>
        <dbReference type="ChEBI" id="CHEBI:83139"/>
        <dbReference type="ChEBI" id="CHEBI:456215"/>
        <dbReference type="EC" id="6.2.1.3"/>
    </reaction>
</comment>
<keyword evidence="3 7" id="KW-0547">Nucleotide-binding</keyword>
<keyword evidence="5 7" id="KW-0067">ATP-binding</keyword>
<keyword evidence="2 7" id="KW-0436">Ligase</keyword>
<reference evidence="9" key="1">
    <citation type="submission" date="2019-03" db="EMBL/GenBank/DDBJ databases">
        <title>Long read genome sequence of the mycoparasitic Pythium oligandrum ATCC 38472 isolated from sugarbeet rhizosphere.</title>
        <authorList>
            <person name="Gaulin E."/>
        </authorList>
    </citation>
    <scope>NUCLEOTIDE SEQUENCE</scope>
    <source>
        <strain evidence="9">ATCC 38472_TT</strain>
    </source>
</reference>
<name>A0A8K1FRK8_PYTOL</name>
<protein>
    <recommendedName>
        <fullName evidence="6 7">Long-chain-fatty-acid--CoA ligase</fullName>
        <ecNumber evidence="6 7">6.2.1.3</ecNumber>
    </recommendedName>
</protein>
<dbReference type="InterPro" id="IPR042099">
    <property type="entry name" value="ANL_N_sf"/>
</dbReference>
<dbReference type="GO" id="GO:0005783">
    <property type="term" value="C:endoplasmic reticulum"/>
    <property type="evidence" value="ECO:0007669"/>
    <property type="project" value="TreeGrafter"/>
</dbReference>
<evidence type="ECO:0000313" key="10">
    <source>
        <dbReference type="Proteomes" id="UP000794436"/>
    </source>
</evidence>
<dbReference type="InterPro" id="IPR045311">
    <property type="entry name" value="LC-FACS_euk"/>
</dbReference>
<proteinExistence type="inferred from homology"/>
<comment type="similarity">
    <text evidence="1 7">Belongs to the ATP-dependent AMP-binding enzyme family.</text>
</comment>
<dbReference type="EC" id="6.2.1.3" evidence="6 7"/>
<dbReference type="AlphaFoldDB" id="A0A8K1FRK8"/>
<comment type="caution">
    <text evidence="9">The sequence shown here is derived from an EMBL/GenBank/DDBJ whole genome shotgun (WGS) entry which is preliminary data.</text>
</comment>
<dbReference type="Proteomes" id="UP000794436">
    <property type="component" value="Unassembled WGS sequence"/>
</dbReference>
<dbReference type="PANTHER" id="PTHR43272">
    <property type="entry name" value="LONG-CHAIN-FATTY-ACID--COA LIGASE"/>
    <property type="match status" value="1"/>
</dbReference>
<evidence type="ECO:0000259" key="8">
    <source>
        <dbReference type="Pfam" id="PF00501"/>
    </source>
</evidence>
<dbReference type="Pfam" id="PF00501">
    <property type="entry name" value="AMP-binding"/>
    <property type="match status" value="1"/>
</dbReference>
<evidence type="ECO:0000256" key="3">
    <source>
        <dbReference type="ARBA" id="ARBA00022741"/>
    </source>
</evidence>
<keyword evidence="10" id="KW-1185">Reference proteome</keyword>
<dbReference type="InterPro" id="IPR020845">
    <property type="entry name" value="AMP-binding_CS"/>
</dbReference>
<evidence type="ECO:0000313" key="9">
    <source>
        <dbReference type="EMBL" id="TMW67678.1"/>
    </source>
</evidence>
<keyword evidence="7" id="KW-0443">Lipid metabolism</keyword>
<dbReference type="GO" id="GO:0004467">
    <property type="term" value="F:long-chain fatty acid-CoA ligase activity"/>
    <property type="evidence" value="ECO:0007669"/>
    <property type="project" value="UniProtKB-EC"/>
</dbReference>
<dbReference type="PROSITE" id="PS00455">
    <property type="entry name" value="AMP_BINDING"/>
    <property type="match status" value="1"/>
</dbReference>
<dbReference type="GO" id="GO:0016020">
    <property type="term" value="C:membrane"/>
    <property type="evidence" value="ECO:0007669"/>
    <property type="project" value="TreeGrafter"/>
</dbReference>